<evidence type="ECO:0000256" key="4">
    <source>
        <dbReference type="ARBA" id="ARBA00022679"/>
    </source>
</evidence>
<dbReference type="InterPro" id="IPR036097">
    <property type="entry name" value="HisK_dim/P_sf"/>
</dbReference>
<dbReference type="InterPro" id="IPR003661">
    <property type="entry name" value="HisK_dim/P_dom"/>
</dbReference>
<dbReference type="FunFam" id="3.30.565.10:FF:000037">
    <property type="entry name" value="Hybrid sensor histidine kinase/response regulator"/>
    <property type="match status" value="1"/>
</dbReference>
<dbReference type="PANTHER" id="PTHR43547">
    <property type="entry name" value="TWO-COMPONENT HISTIDINE KINASE"/>
    <property type="match status" value="1"/>
</dbReference>
<dbReference type="FunFam" id="1.10.287.130:FF:000045">
    <property type="entry name" value="Two-component system sensor histidine kinase/response regulator"/>
    <property type="match status" value="1"/>
</dbReference>
<dbReference type="PRINTS" id="PR00344">
    <property type="entry name" value="BCTRLSENSOR"/>
</dbReference>
<dbReference type="Pfam" id="PF02518">
    <property type="entry name" value="HATPase_c"/>
    <property type="match status" value="1"/>
</dbReference>
<evidence type="ECO:0000256" key="7">
    <source>
        <dbReference type="ARBA" id="ARBA00022840"/>
    </source>
</evidence>
<dbReference type="SUPFAM" id="SSF55874">
    <property type="entry name" value="ATPase domain of HSP90 chaperone/DNA topoisomerase II/histidine kinase"/>
    <property type="match status" value="1"/>
</dbReference>
<feature type="non-terminal residue" evidence="11">
    <location>
        <position position="343"/>
    </location>
</feature>
<dbReference type="EC" id="2.7.13.3" evidence="2"/>
<keyword evidence="9" id="KW-0472">Membrane</keyword>
<dbReference type="InterPro" id="IPR036890">
    <property type="entry name" value="HATPase_C_sf"/>
</dbReference>
<dbReference type="InterPro" id="IPR005467">
    <property type="entry name" value="His_kinase_dom"/>
</dbReference>
<comment type="catalytic activity">
    <reaction evidence="1">
        <text>ATP + protein L-histidine = ADP + protein N-phospho-L-histidine.</text>
        <dbReference type="EC" id="2.7.13.3"/>
    </reaction>
</comment>
<keyword evidence="9" id="KW-1133">Transmembrane helix</keyword>
<dbReference type="InterPro" id="IPR013783">
    <property type="entry name" value="Ig-like_fold"/>
</dbReference>
<evidence type="ECO:0000256" key="1">
    <source>
        <dbReference type="ARBA" id="ARBA00000085"/>
    </source>
</evidence>
<dbReference type="InterPro" id="IPR003594">
    <property type="entry name" value="HATPase_dom"/>
</dbReference>
<keyword evidence="7" id="KW-0067">ATP-binding</keyword>
<feature type="transmembrane region" description="Helical" evidence="9">
    <location>
        <begin position="57"/>
        <end position="81"/>
    </location>
</feature>
<keyword evidence="5" id="KW-0547">Nucleotide-binding</keyword>
<keyword evidence="4" id="KW-0808">Transferase</keyword>
<evidence type="ECO:0000256" key="2">
    <source>
        <dbReference type="ARBA" id="ARBA00012438"/>
    </source>
</evidence>
<evidence type="ECO:0000256" key="8">
    <source>
        <dbReference type="ARBA" id="ARBA00023012"/>
    </source>
</evidence>
<sequence length="343" mass="39771">KNWNYVGDQRAVTYTNLPKGHYSFKVRSTNADGVWVDNERKLDVEVLPSFWETPAAYLLYFLLLILVIVTAVYILFTIYRLKHRVLMEHQMTDMKLRFFTDISHELRTPLTLIVGPVENVLKNYVLPDDVRSQLNVVARNTNRMLRLINQILDFRKIQNKKMKLRVQCIDIVPFTRCIMDNFVGMAEERHITFKLESAAEKLFLWADADKYEKIVFNLLSNAFKYTPDGKTISVFIREDEKHLSVGIQDQGVGIEENRLKSIFLRFENLVDRNLFTQSSTGIGLSLVKELVEMHQATISLESRVGEGSCFRVDFLKGKEHYDASVEFLQDDVTAAMNVSKELD</sequence>
<feature type="domain" description="Histidine kinase" evidence="10">
    <location>
        <begin position="101"/>
        <end position="318"/>
    </location>
</feature>
<protein>
    <recommendedName>
        <fullName evidence="2">histidine kinase</fullName>
        <ecNumber evidence="2">2.7.13.3</ecNumber>
    </recommendedName>
</protein>
<evidence type="ECO:0000256" key="3">
    <source>
        <dbReference type="ARBA" id="ARBA00022553"/>
    </source>
</evidence>
<dbReference type="PANTHER" id="PTHR43547:SF2">
    <property type="entry name" value="HYBRID SIGNAL TRANSDUCTION HISTIDINE KINASE C"/>
    <property type="match status" value="1"/>
</dbReference>
<feature type="non-terminal residue" evidence="11">
    <location>
        <position position="1"/>
    </location>
</feature>
<dbReference type="GO" id="GO:0005524">
    <property type="term" value="F:ATP binding"/>
    <property type="evidence" value="ECO:0007669"/>
    <property type="project" value="UniProtKB-KW"/>
</dbReference>
<dbReference type="EMBL" id="AMCI01003164">
    <property type="protein sequence ID" value="EJX00937.1"/>
    <property type="molecule type" value="Genomic_DNA"/>
</dbReference>
<evidence type="ECO:0000256" key="9">
    <source>
        <dbReference type="SAM" id="Phobius"/>
    </source>
</evidence>
<dbReference type="Pfam" id="PF07495">
    <property type="entry name" value="Y_Y_Y"/>
    <property type="match status" value="1"/>
</dbReference>
<keyword evidence="6" id="KW-0418">Kinase</keyword>
<evidence type="ECO:0000313" key="11">
    <source>
        <dbReference type="EMBL" id="EJX00937.1"/>
    </source>
</evidence>
<evidence type="ECO:0000259" key="10">
    <source>
        <dbReference type="PROSITE" id="PS50109"/>
    </source>
</evidence>
<name>J9G117_9ZZZZ</name>
<dbReference type="CDD" id="cd00082">
    <property type="entry name" value="HisKA"/>
    <property type="match status" value="1"/>
</dbReference>
<dbReference type="AlphaFoldDB" id="J9G117"/>
<accession>J9G117</accession>
<dbReference type="Gene3D" id="1.10.287.130">
    <property type="match status" value="1"/>
</dbReference>
<organism evidence="11">
    <name type="scientific">gut metagenome</name>
    <dbReference type="NCBI Taxonomy" id="749906"/>
    <lineage>
        <taxon>unclassified sequences</taxon>
        <taxon>metagenomes</taxon>
        <taxon>organismal metagenomes</taxon>
    </lineage>
</organism>
<dbReference type="PROSITE" id="PS50109">
    <property type="entry name" value="HIS_KIN"/>
    <property type="match status" value="1"/>
</dbReference>
<keyword evidence="3" id="KW-0597">Phosphoprotein</keyword>
<gene>
    <name evidence="11" type="ORF">EVA_10957</name>
</gene>
<proteinExistence type="predicted"/>
<dbReference type="SUPFAM" id="SSF47384">
    <property type="entry name" value="Homodimeric domain of signal transducing histidine kinase"/>
    <property type="match status" value="1"/>
</dbReference>
<dbReference type="Gene3D" id="3.30.565.10">
    <property type="entry name" value="Histidine kinase-like ATPase, C-terminal domain"/>
    <property type="match status" value="1"/>
</dbReference>
<dbReference type="GO" id="GO:0000155">
    <property type="term" value="F:phosphorelay sensor kinase activity"/>
    <property type="evidence" value="ECO:0007669"/>
    <property type="project" value="InterPro"/>
</dbReference>
<reference evidence="11" key="1">
    <citation type="journal article" date="2012" name="PLoS ONE">
        <title>Gene sets for utilization of primary and secondary nutrition supplies in the distal gut of endangered iberian lynx.</title>
        <authorList>
            <person name="Alcaide M."/>
            <person name="Messina E."/>
            <person name="Richter M."/>
            <person name="Bargiela R."/>
            <person name="Peplies J."/>
            <person name="Huws S.A."/>
            <person name="Newbold C.J."/>
            <person name="Golyshin P.N."/>
            <person name="Simon M.A."/>
            <person name="Lopez G."/>
            <person name="Yakimov M.M."/>
            <person name="Ferrer M."/>
        </authorList>
    </citation>
    <scope>NUCLEOTIDE SEQUENCE</scope>
</reference>
<dbReference type="InterPro" id="IPR004358">
    <property type="entry name" value="Sig_transdc_His_kin-like_C"/>
</dbReference>
<dbReference type="SMART" id="SM00387">
    <property type="entry name" value="HATPase_c"/>
    <property type="match status" value="1"/>
</dbReference>
<comment type="caution">
    <text evidence="11">The sequence shown here is derived from an EMBL/GenBank/DDBJ whole genome shotgun (WGS) entry which is preliminary data.</text>
</comment>
<evidence type="ECO:0000256" key="6">
    <source>
        <dbReference type="ARBA" id="ARBA00022777"/>
    </source>
</evidence>
<dbReference type="InterPro" id="IPR011123">
    <property type="entry name" value="Y_Y_Y"/>
</dbReference>
<keyword evidence="9" id="KW-0812">Transmembrane</keyword>
<keyword evidence="8" id="KW-0902">Two-component regulatory system</keyword>
<dbReference type="SMART" id="SM00388">
    <property type="entry name" value="HisKA"/>
    <property type="match status" value="1"/>
</dbReference>
<evidence type="ECO:0000256" key="5">
    <source>
        <dbReference type="ARBA" id="ARBA00022741"/>
    </source>
</evidence>
<dbReference type="Pfam" id="PF00512">
    <property type="entry name" value="HisKA"/>
    <property type="match status" value="1"/>
</dbReference>
<dbReference type="Gene3D" id="2.60.40.10">
    <property type="entry name" value="Immunoglobulins"/>
    <property type="match status" value="1"/>
</dbReference>